<accession>A0AAW1XEW7</accession>
<comment type="caution">
    <text evidence="1">The sequence shown here is derived from an EMBL/GenBank/DDBJ whole genome shotgun (WGS) entry which is preliminary data.</text>
</comment>
<dbReference type="PANTHER" id="PTHR20961:SF98">
    <property type="entry name" value="GLYCOSYLTRANSFERASE"/>
    <property type="match status" value="1"/>
</dbReference>
<sequence>MRKMKKRVLVEAAALCLCFIVFQISGSSTSRFNLPFSAETRGKQIQSLGDFLWKDRSFATIKDLTLTVGPSSPSCTVLHSAPALVFTAGGYTRKLLARLNDGFIPPLITANTIFPDQDLVIVVSEARNWWLRSMFVQRLGWTGPPMLVLGAWQRGCTWSNLSTRLEWKSSLADKYGNGSVSKGSMCTEVMDIYSKEQNVKLDLVRFKGYLKKNL</sequence>
<keyword evidence="2" id="KW-1185">Reference proteome</keyword>
<dbReference type="GO" id="GO:0016757">
    <property type="term" value="F:glycosyltransferase activity"/>
    <property type="evidence" value="ECO:0007669"/>
    <property type="project" value="InterPro"/>
</dbReference>
<protein>
    <submittedName>
        <fullName evidence="1">Uncharacterized protein</fullName>
    </submittedName>
</protein>
<evidence type="ECO:0000313" key="1">
    <source>
        <dbReference type="EMBL" id="KAK9935074.1"/>
    </source>
</evidence>
<reference evidence="1 2" key="1">
    <citation type="journal article" date="2023" name="G3 (Bethesda)">
        <title>A chromosome-length genome assembly and annotation of blackberry (Rubus argutus, cv. 'Hillquist').</title>
        <authorList>
            <person name="Bruna T."/>
            <person name="Aryal R."/>
            <person name="Dudchenko O."/>
            <person name="Sargent D.J."/>
            <person name="Mead D."/>
            <person name="Buti M."/>
            <person name="Cavallini A."/>
            <person name="Hytonen T."/>
            <person name="Andres J."/>
            <person name="Pham M."/>
            <person name="Weisz D."/>
            <person name="Mascagni F."/>
            <person name="Usai G."/>
            <person name="Natali L."/>
            <person name="Bassil N."/>
            <person name="Fernandez G.E."/>
            <person name="Lomsadze A."/>
            <person name="Armour M."/>
            <person name="Olukolu B."/>
            <person name="Poorten T."/>
            <person name="Britton C."/>
            <person name="Davik J."/>
            <person name="Ashrafi H."/>
            <person name="Aiden E.L."/>
            <person name="Borodovsky M."/>
            <person name="Worthington M."/>
        </authorList>
    </citation>
    <scope>NUCLEOTIDE SEQUENCE [LARGE SCALE GENOMIC DNA]</scope>
    <source>
        <strain evidence="1">PI 553951</strain>
    </source>
</reference>
<name>A0AAW1XEW7_RUBAR</name>
<dbReference type="Proteomes" id="UP001457282">
    <property type="component" value="Unassembled WGS sequence"/>
</dbReference>
<organism evidence="1 2">
    <name type="scientific">Rubus argutus</name>
    <name type="common">Southern blackberry</name>
    <dbReference type="NCBI Taxonomy" id="59490"/>
    <lineage>
        <taxon>Eukaryota</taxon>
        <taxon>Viridiplantae</taxon>
        <taxon>Streptophyta</taxon>
        <taxon>Embryophyta</taxon>
        <taxon>Tracheophyta</taxon>
        <taxon>Spermatophyta</taxon>
        <taxon>Magnoliopsida</taxon>
        <taxon>eudicotyledons</taxon>
        <taxon>Gunneridae</taxon>
        <taxon>Pentapetalae</taxon>
        <taxon>rosids</taxon>
        <taxon>fabids</taxon>
        <taxon>Rosales</taxon>
        <taxon>Rosaceae</taxon>
        <taxon>Rosoideae</taxon>
        <taxon>Rosoideae incertae sedis</taxon>
        <taxon>Rubus</taxon>
    </lineage>
</organism>
<evidence type="ECO:0000313" key="2">
    <source>
        <dbReference type="Proteomes" id="UP001457282"/>
    </source>
</evidence>
<dbReference type="EMBL" id="JBEDUW010000004">
    <property type="protein sequence ID" value="KAK9935074.1"/>
    <property type="molecule type" value="Genomic_DNA"/>
</dbReference>
<dbReference type="InterPro" id="IPR007657">
    <property type="entry name" value="Glycosyltransferase_61"/>
</dbReference>
<dbReference type="AlphaFoldDB" id="A0AAW1XEW7"/>
<proteinExistence type="predicted"/>
<gene>
    <name evidence="1" type="ORF">M0R45_022189</name>
</gene>
<dbReference type="PANTHER" id="PTHR20961">
    <property type="entry name" value="GLYCOSYLTRANSFERASE"/>
    <property type="match status" value="1"/>
</dbReference>